<dbReference type="OrthoDB" id="10063883at2759"/>
<proteinExistence type="predicted"/>
<evidence type="ECO:0000313" key="2">
    <source>
        <dbReference type="EMBL" id="CAF1437156.1"/>
    </source>
</evidence>
<keyword evidence="4" id="KW-1185">Reference proteome</keyword>
<protein>
    <submittedName>
        <fullName evidence="2">Uncharacterized protein</fullName>
    </submittedName>
</protein>
<evidence type="ECO:0000313" key="3">
    <source>
        <dbReference type="EMBL" id="CAF4314450.1"/>
    </source>
</evidence>
<accession>A0A815NJ03</accession>
<dbReference type="EMBL" id="CAJOBC010084263">
    <property type="protein sequence ID" value="CAF4314450.1"/>
    <property type="molecule type" value="Genomic_DNA"/>
</dbReference>
<gene>
    <name evidence="2" type="ORF">GPM918_LOCUS34237</name>
    <name evidence="3" type="ORF">SRO942_LOCUS34932</name>
</gene>
<evidence type="ECO:0000256" key="1">
    <source>
        <dbReference type="SAM" id="MobiDB-lite"/>
    </source>
</evidence>
<organism evidence="2 4">
    <name type="scientific">Didymodactylos carnosus</name>
    <dbReference type="NCBI Taxonomy" id="1234261"/>
    <lineage>
        <taxon>Eukaryota</taxon>
        <taxon>Metazoa</taxon>
        <taxon>Spiralia</taxon>
        <taxon>Gnathifera</taxon>
        <taxon>Rotifera</taxon>
        <taxon>Eurotatoria</taxon>
        <taxon>Bdelloidea</taxon>
        <taxon>Philodinida</taxon>
        <taxon>Philodinidae</taxon>
        <taxon>Didymodactylos</taxon>
    </lineage>
</organism>
<dbReference type="AlphaFoldDB" id="A0A815NJ03"/>
<name>A0A815NJ03_9BILA</name>
<comment type="caution">
    <text evidence="2">The sequence shown here is derived from an EMBL/GenBank/DDBJ whole genome shotgun (WGS) entry which is preliminary data.</text>
</comment>
<sequence length="586" mass="67471">MSKYHLTPGQATKIHLRNFERAKSVYHGYRLDDIISNRSLLKFFDRYITHHGMDGLMIFYTTVIAIGHFNSTSFIYNPETQELKTTNLFGFVMAESGKKKSHYINEQLRAIDKQEQFIHQQETTSSLATMTTSPKRKRSKSSTTSDGSDFEFESKTSIRQYYTPASLMTSLFEKSIFIISNEGEGTLNESGYSDPGDRTSDQKSANLIEGYDGIKLLLKNTMGYERRISGRTLTLLLATTGKRFPTMIRYFDTYEISGGYIERFLIFCYDNPQVNLPENETKEQEEKRYTERLENIKKKKPNKKCASLDHLYVVRHLISFKIYKLADDAYVYLQPILDKLSKNLQFNELTGDVKNFTKLQQSIMRRGAEICLRICANVQQIIDCMSIIDLIDRKTFGYLDNDFYAEAKSLVEQHHGCPILVEGSLNDDGTPKNDLLSTISIEACEIGAKFYLRILLPQLLYLFDCKTINPIPHNDLCILSTNAVVVTSSDIRQVLNLELKFFHKTQLYGNGNPLKKLKSCEIDAVLEKMVLDKLLIRGDKHEAFFFNPYQNKPFITFAKVIPSVDERLDFENKLTSHNVSYVEYVQ</sequence>
<dbReference type="EMBL" id="CAJNOQ010018827">
    <property type="protein sequence ID" value="CAF1437156.1"/>
    <property type="molecule type" value="Genomic_DNA"/>
</dbReference>
<feature type="non-terminal residue" evidence="2">
    <location>
        <position position="586"/>
    </location>
</feature>
<evidence type="ECO:0000313" key="4">
    <source>
        <dbReference type="Proteomes" id="UP000663829"/>
    </source>
</evidence>
<dbReference type="Proteomes" id="UP000681722">
    <property type="component" value="Unassembled WGS sequence"/>
</dbReference>
<feature type="region of interest" description="Disordered" evidence="1">
    <location>
        <begin position="122"/>
        <end position="150"/>
    </location>
</feature>
<dbReference type="Proteomes" id="UP000663829">
    <property type="component" value="Unassembled WGS sequence"/>
</dbReference>
<reference evidence="2" key="1">
    <citation type="submission" date="2021-02" db="EMBL/GenBank/DDBJ databases">
        <authorList>
            <person name="Nowell W R."/>
        </authorList>
    </citation>
    <scope>NUCLEOTIDE SEQUENCE</scope>
</reference>